<dbReference type="PANTHER" id="PTHR33908:SF11">
    <property type="entry name" value="MEMBRANE PROTEIN"/>
    <property type="match status" value="1"/>
</dbReference>
<feature type="transmembrane region" description="Helical" evidence="8">
    <location>
        <begin position="12"/>
        <end position="31"/>
    </location>
</feature>
<evidence type="ECO:0000313" key="10">
    <source>
        <dbReference type="EMBL" id="OGE71071.1"/>
    </source>
</evidence>
<proteinExistence type="predicted"/>
<dbReference type="PANTHER" id="PTHR33908">
    <property type="entry name" value="MANNOSYLTRANSFERASE YKCB-RELATED"/>
    <property type="match status" value="1"/>
</dbReference>
<evidence type="ECO:0000256" key="1">
    <source>
        <dbReference type="ARBA" id="ARBA00004651"/>
    </source>
</evidence>
<feature type="domain" description="Glycosyltransferase RgtA/B/C/D-like" evidence="9">
    <location>
        <begin position="112"/>
        <end position="239"/>
    </location>
</feature>
<keyword evidence="4" id="KW-0808">Transferase</keyword>
<evidence type="ECO:0000256" key="2">
    <source>
        <dbReference type="ARBA" id="ARBA00022475"/>
    </source>
</evidence>
<dbReference type="Pfam" id="PF13231">
    <property type="entry name" value="PMT_2"/>
    <property type="match status" value="1"/>
</dbReference>
<feature type="transmembrane region" description="Helical" evidence="8">
    <location>
        <begin position="234"/>
        <end position="258"/>
    </location>
</feature>
<feature type="transmembrane region" description="Helical" evidence="8">
    <location>
        <begin position="108"/>
        <end position="130"/>
    </location>
</feature>
<organism evidence="10 11">
    <name type="scientific">Candidatus Daviesbacteria bacterium RIFOXYD1_FULL_41_10</name>
    <dbReference type="NCBI Taxonomy" id="1797801"/>
    <lineage>
        <taxon>Bacteria</taxon>
        <taxon>Candidatus Daviesiibacteriota</taxon>
    </lineage>
</organism>
<evidence type="ECO:0000313" key="11">
    <source>
        <dbReference type="Proteomes" id="UP000177135"/>
    </source>
</evidence>
<dbReference type="InterPro" id="IPR038731">
    <property type="entry name" value="RgtA/B/C-like"/>
</dbReference>
<sequence>MVSGKKLPAQTIYKHFLLYIIIIPFYILGIYQDLPYAPKSDEFSFVKPAVNIVSTRDLNPHKFGQPGSTLIYPLAFIYHIENTLFHDGQLLHANPGIQTRFNNNPELFYIQGRILNILYALLSLPFIFLISSRFLGRKISYLLVFLVFISPNIIDHAQTVRTDSSALFFGAMSVWLILKTKENPSIRNQLLTGISIGLSIASRYFLVVIVPLLLLTDIYILHSKHLYTNSLRKYLLTGFIIGITAIFAAFFTTTPYILLDFPTSLTTIRHEARTSHLGADNLSQLGNFFWYLTIAIPNSISWPLTILAYLGFFQLIISRRFDKVIFASFTIMFLTAISLLSLHWEYWLVPVIPFIFIAAFAGFSYVSKFLFTRYKIKAVSIASGIFLVLSISPYIYQSTIYNLGKAGTTTRIQAREWITKNLPPKSKIIQEQYSASLENTTFSYDEYFSLAEKFSSEKINNLNTEYIITSSYIYERYFHEPNRYINEINFYQNIDTNSYLVKQIKPALIHSGPTINIYKIR</sequence>
<accession>A0A1F5N0D6</accession>
<keyword evidence="6 8" id="KW-1133">Transmembrane helix</keyword>
<feature type="transmembrane region" description="Helical" evidence="8">
    <location>
        <begin position="139"/>
        <end position="154"/>
    </location>
</feature>
<evidence type="ECO:0000256" key="7">
    <source>
        <dbReference type="ARBA" id="ARBA00023136"/>
    </source>
</evidence>
<evidence type="ECO:0000256" key="3">
    <source>
        <dbReference type="ARBA" id="ARBA00022676"/>
    </source>
</evidence>
<keyword evidence="2" id="KW-1003">Cell membrane</keyword>
<dbReference type="GO" id="GO:0016763">
    <property type="term" value="F:pentosyltransferase activity"/>
    <property type="evidence" value="ECO:0007669"/>
    <property type="project" value="TreeGrafter"/>
</dbReference>
<dbReference type="InterPro" id="IPR050297">
    <property type="entry name" value="LipidA_mod_glycosyltrf_83"/>
</dbReference>
<gene>
    <name evidence="10" type="ORF">A2617_04005</name>
</gene>
<feature type="transmembrane region" description="Helical" evidence="8">
    <location>
        <begin position="288"/>
        <end position="312"/>
    </location>
</feature>
<feature type="transmembrane region" description="Helical" evidence="8">
    <location>
        <begin position="347"/>
        <end position="366"/>
    </location>
</feature>
<comment type="caution">
    <text evidence="10">The sequence shown here is derived from an EMBL/GenBank/DDBJ whole genome shotgun (WGS) entry which is preliminary data.</text>
</comment>
<keyword evidence="7 8" id="KW-0472">Membrane</keyword>
<evidence type="ECO:0000259" key="9">
    <source>
        <dbReference type="Pfam" id="PF13231"/>
    </source>
</evidence>
<feature type="transmembrane region" description="Helical" evidence="8">
    <location>
        <begin position="378"/>
        <end position="396"/>
    </location>
</feature>
<evidence type="ECO:0000256" key="6">
    <source>
        <dbReference type="ARBA" id="ARBA00022989"/>
    </source>
</evidence>
<protein>
    <recommendedName>
        <fullName evidence="9">Glycosyltransferase RgtA/B/C/D-like domain-containing protein</fullName>
    </recommendedName>
</protein>
<dbReference type="Proteomes" id="UP000177135">
    <property type="component" value="Unassembled WGS sequence"/>
</dbReference>
<dbReference type="GO" id="GO:0009103">
    <property type="term" value="P:lipopolysaccharide biosynthetic process"/>
    <property type="evidence" value="ECO:0007669"/>
    <property type="project" value="UniProtKB-ARBA"/>
</dbReference>
<evidence type="ECO:0000256" key="4">
    <source>
        <dbReference type="ARBA" id="ARBA00022679"/>
    </source>
</evidence>
<dbReference type="GO" id="GO:0005886">
    <property type="term" value="C:plasma membrane"/>
    <property type="evidence" value="ECO:0007669"/>
    <property type="project" value="UniProtKB-SubCell"/>
</dbReference>
<evidence type="ECO:0000256" key="8">
    <source>
        <dbReference type="SAM" id="Phobius"/>
    </source>
</evidence>
<keyword evidence="5 8" id="KW-0812">Transmembrane</keyword>
<reference evidence="10 11" key="1">
    <citation type="journal article" date="2016" name="Nat. Commun.">
        <title>Thousands of microbial genomes shed light on interconnected biogeochemical processes in an aquifer system.</title>
        <authorList>
            <person name="Anantharaman K."/>
            <person name="Brown C.T."/>
            <person name="Hug L.A."/>
            <person name="Sharon I."/>
            <person name="Castelle C.J."/>
            <person name="Probst A.J."/>
            <person name="Thomas B.C."/>
            <person name="Singh A."/>
            <person name="Wilkins M.J."/>
            <person name="Karaoz U."/>
            <person name="Brodie E.L."/>
            <person name="Williams K.H."/>
            <person name="Hubbard S.S."/>
            <person name="Banfield J.F."/>
        </authorList>
    </citation>
    <scope>NUCLEOTIDE SEQUENCE [LARGE SCALE GENOMIC DNA]</scope>
</reference>
<dbReference type="EMBL" id="MFEC01000019">
    <property type="protein sequence ID" value="OGE71071.1"/>
    <property type="molecule type" value="Genomic_DNA"/>
</dbReference>
<feature type="transmembrane region" description="Helical" evidence="8">
    <location>
        <begin position="324"/>
        <end position="341"/>
    </location>
</feature>
<name>A0A1F5N0D6_9BACT</name>
<keyword evidence="3" id="KW-0328">Glycosyltransferase</keyword>
<dbReference type="AlphaFoldDB" id="A0A1F5N0D6"/>
<comment type="subcellular location">
    <subcellularLocation>
        <location evidence="1">Cell membrane</location>
        <topology evidence="1">Multi-pass membrane protein</topology>
    </subcellularLocation>
</comment>
<evidence type="ECO:0000256" key="5">
    <source>
        <dbReference type="ARBA" id="ARBA00022692"/>
    </source>
</evidence>
<feature type="transmembrane region" description="Helical" evidence="8">
    <location>
        <begin position="204"/>
        <end position="222"/>
    </location>
</feature>